<dbReference type="FunFam" id="3.40.850.10:FF:000019">
    <property type="entry name" value="Kinesin-like protein KIN-5D"/>
    <property type="match status" value="1"/>
</dbReference>
<evidence type="ECO:0000256" key="6">
    <source>
        <dbReference type="ARBA" id="ARBA00023175"/>
    </source>
</evidence>
<keyword evidence="11" id="KW-0175">Coiled coil</keyword>
<comment type="subcellular location">
    <subcellularLocation>
        <location evidence="1">Cytoplasm</location>
        <location evidence="1">Cytoskeleton</location>
    </subcellularLocation>
</comment>
<feature type="coiled-coil region" evidence="11">
    <location>
        <begin position="541"/>
        <end position="575"/>
    </location>
</feature>
<dbReference type="OrthoDB" id="3176171at2759"/>
<dbReference type="GO" id="GO:0007018">
    <property type="term" value="P:microtubule-based movement"/>
    <property type="evidence" value="ECO:0007669"/>
    <property type="project" value="InterPro"/>
</dbReference>
<evidence type="ECO:0000313" key="15">
    <source>
        <dbReference type="Proteomes" id="UP000187209"/>
    </source>
</evidence>
<comment type="caution">
    <text evidence="14">The sequence shown here is derived from an EMBL/GenBank/DDBJ whole genome shotgun (WGS) entry which is preliminary data.</text>
</comment>
<dbReference type="SUPFAM" id="SSF52540">
    <property type="entry name" value="P-loop containing nucleoside triphosphate hydrolases"/>
    <property type="match status" value="1"/>
</dbReference>
<feature type="domain" description="Kinesin motor" evidence="13">
    <location>
        <begin position="1"/>
        <end position="284"/>
    </location>
</feature>
<name>A0A1R2BRM9_9CILI</name>
<dbReference type="PRINTS" id="PR00380">
    <property type="entry name" value="KINESINHEAVY"/>
</dbReference>
<accession>A0A1R2BRM9</accession>
<organism evidence="14 15">
    <name type="scientific">Stentor coeruleus</name>
    <dbReference type="NCBI Taxonomy" id="5963"/>
    <lineage>
        <taxon>Eukaryota</taxon>
        <taxon>Sar</taxon>
        <taxon>Alveolata</taxon>
        <taxon>Ciliophora</taxon>
        <taxon>Postciliodesmatophora</taxon>
        <taxon>Heterotrichea</taxon>
        <taxon>Heterotrichida</taxon>
        <taxon>Stentoridae</taxon>
        <taxon>Stentor</taxon>
    </lineage>
</organism>
<evidence type="ECO:0000259" key="13">
    <source>
        <dbReference type="PROSITE" id="PS50067"/>
    </source>
</evidence>
<gene>
    <name evidence="14" type="ORF">SteCoe_20569</name>
</gene>
<keyword evidence="7" id="KW-0206">Cytoskeleton</keyword>
<keyword evidence="15" id="KW-1185">Reference proteome</keyword>
<dbReference type="GO" id="GO:0005874">
    <property type="term" value="C:microtubule"/>
    <property type="evidence" value="ECO:0007669"/>
    <property type="project" value="UniProtKB-KW"/>
</dbReference>
<feature type="coiled-coil region" evidence="11">
    <location>
        <begin position="608"/>
        <end position="649"/>
    </location>
</feature>
<feature type="region of interest" description="Disordered" evidence="12">
    <location>
        <begin position="656"/>
        <end position="693"/>
    </location>
</feature>
<dbReference type="PANTHER" id="PTHR47968">
    <property type="entry name" value="CENTROMERE PROTEIN E"/>
    <property type="match status" value="1"/>
</dbReference>
<evidence type="ECO:0000256" key="5">
    <source>
        <dbReference type="ARBA" id="ARBA00022840"/>
    </source>
</evidence>
<comment type="similarity">
    <text evidence="8">Belongs to the TRAFAC class myosin-kinesin ATPase superfamily. Kinesin family. KIN-5/BimC subfamily.</text>
</comment>
<dbReference type="InterPro" id="IPR001752">
    <property type="entry name" value="Kinesin_motor_dom"/>
</dbReference>
<evidence type="ECO:0000256" key="7">
    <source>
        <dbReference type="ARBA" id="ARBA00023212"/>
    </source>
</evidence>
<dbReference type="EMBL" id="MPUH01000472">
    <property type="protein sequence ID" value="OMJ79414.1"/>
    <property type="molecule type" value="Genomic_DNA"/>
</dbReference>
<dbReference type="PROSITE" id="PS00411">
    <property type="entry name" value="KINESIN_MOTOR_1"/>
    <property type="match status" value="1"/>
</dbReference>
<evidence type="ECO:0000256" key="8">
    <source>
        <dbReference type="ARBA" id="ARBA00034704"/>
    </source>
</evidence>
<dbReference type="GO" id="GO:0005524">
    <property type="term" value="F:ATP binding"/>
    <property type="evidence" value="ECO:0007669"/>
    <property type="project" value="UniProtKB-UniRule"/>
</dbReference>
<feature type="compositionally biased region" description="Polar residues" evidence="12">
    <location>
        <begin position="656"/>
        <end position="666"/>
    </location>
</feature>
<protein>
    <recommendedName>
        <fullName evidence="10">Kinesin-like protein</fullName>
    </recommendedName>
</protein>
<dbReference type="InterPro" id="IPR027640">
    <property type="entry name" value="Kinesin-like_fam"/>
</dbReference>
<sequence length="693" mass="78573">MKFGFDKAFSPTSSQESVYEIAAKPIVNAVMQGFNGTILAYGQTSSGKTFTMTGPNMDDPDQMGIIPRMVTTVFDQISQADDCIEFSVKVAYCEIYLEKIKDLLDTSKINLKIHEDRARGIYIEGLSEQYVSCEEEVYDLMKIGSENREVAYTNMNSGSSRSHSLFLLTVSQTNSKDLSGKTGKLYLVDLAGSEKVSKTGAAGKRLEEAKNINKSLTVLGQVIYSLTDGKSTHIPYRNSKLTRVLQDSLGGNSKTCLIVTCSPSPYNESETISTLRFGIRAKAIKNKPKVNREYTVAELKLMLSKVQEEMERKDNYIQKLEEGLKKTGVQINDIEGVKNDQGQGEKLDYDEIMAEIEDLKIRLSDEVENNKILTEENKQQNTMIQEMNNEKSLLNYKYTQLQESNACLEQKIIEQEGLIEKLVISKEHLESDNQEILKIKMSMEQMINEKDLEIADLKMHISGNVKKTPEIVYDLRAQVQVEKEKNDELCVKVKELETSMESTLSLLKSDSPNIQEALIKQAVDKEKSLWLEERKSIYRDLKNRINKVIELEITLDAAKEKYESLENAMTLGEKKLKQRTDLLAKNLEQLSAMYKQILNEKATSKVDIKVLERKNTRLTERNYNLEEENKKLMTKVTLYESKIKMLEDEISITGPISRNSINSSRTGRPPTYKVRKSIRGGLPSSSRNGSVLV</sequence>
<evidence type="ECO:0000256" key="2">
    <source>
        <dbReference type="ARBA" id="ARBA00022490"/>
    </source>
</evidence>
<keyword evidence="4 9" id="KW-0547">Nucleotide-binding</keyword>
<dbReference type="CDD" id="cd01369">
    <property type="entry name" value="KISc_KHC_KIF5"/>
    <property type="match status" value="1"/>
</dbReference>
<evidence type="ECO:0000256" key="12">
    <source>
        <dbReference type="SAM" id="MobiDB-lite"/>
    </source>
</evidence>
<dbReference type="PANTHER" id="PTHR47968:SF17">
    <property type="entry name" value="KINESIN-LIKE PROTEIN"/>
    <property type="match status" value="1"/>
</dbReference>
<keyword evidence="5 9" id="KW-0067">ATP-binding</keyword>
<dbReference type="SMART" id="SM00129">
    <property type="entry name" value="KISc"/>
    <property type="match status" value="1"/>
</dbReference>
<evidence type="ECO:0000256" key="3">
    <source>
        <dbReference type="ARBA" id="ARBA00022701"/>
    </source>
</evidence>
<dbReference type="PROSITE" id="PS50067">
    <property type="entry name" value="KINESIN_MOTOR_2"/>
    <property type="match status" value="1"/>
</dbReference>
<evidence type="ECO:0000256" key="1">
    <source>
        <dbReference type="ARBA" id="ARBA00004245"/>
    </source>
</evidence>
<reference evidence="14 15" key="1">
    <citation type="submission" date="2016-11" db="EMBL/GenBank/DDBJ databases">
        <title>The macronuclear genome of Stentor coeruleus: a giant cell with tiny introns.</title>
        <authorList>
            <person name="Slabodnick M."/>
            <person name="Ruby J.G."/>
            <person name="Reiff S.B."/>
            <person name="Swart E.C."/>
            <person name="Gosai S."/>
            <person name="Prabakaran S."/>
            <person name="Witkowska E."/>
            <person name="Larue G.E."/>
            <person name="Fisher S."/>
            <person name="Freeman R.M."/>
            <person name="Gunawardena J."/>
            <person name="Chu W."/>
            <person name="Stover N.A."/>
            <person name="Gregory B.D."/>
            <person name="Nowacki M."/>
            <person name="Derisi J."/>
            <person name="Roy S.W."/>
            <person name="Marshall W.F."/>
            <person name="Sood P."/>
        </authorList>
    </citation>
    <scope>NUCLEOTIDE SEQUENCE [LARGE SCALE GENOMIC DNA]</scope>
    <source>
        <strain evidence="14">WM001</strain>
    </source>
</reference>
<dbReference type="InterPro" id="IPR027417">
    <property type="entry name" value="P-loop_NTPase"/>
</dbReference>
<dbReference type="GO" id="GO:0007010">
    <property type="term" value="P:cytoskeleton organization"/>
    <property type="evidence" value="ECO:0007669"/>
    <property type="project" value="UniProtKB-ARBA"/>
</dbReference>
<dbReference type="GO" id="GO:0003777">
    <property type="term" value="F:microtubule motor activity"/>
    <property type="evidence" value="ECO:0007669"/>
    <property type="project" value="InterPro"/>
</dbReference>
<dbReference type="Pfam" id="PF00225">
    <property type="entry name" value="Kinesin"/>
    <property type="match status" value="1"/>
</dbReference>
<evidence type="ECO:0000256" key="11">
    <source>
        <dbReference type="SAM" id="Coils"/>
    </source>
</evidence>
<evidence type="ECO:0000256" key="9">
    <source>
        <dbReference type="PROSITE-ProRule" id="PRU00283"/>
    </source>
</evidence>
<feature type="binding site" evidence="9">
    <location>
        <begin position="42"/>
        <end position="49"/>
    </location>
    <ligand>
        <name>ATP</name>
        <dbReference type="ChEBI" id="CHEBI:30616"/>
    </ligand>
</feature>
<evidence type="ECO:0000256" key="10">
    <source>
        <dbReference type="RuleBase" id="RU000394"/>
    </source>
</evidence>
<proteinExistence type="inferred from homology"/>
<dbReference type="Proteomes" id="UP000187209">
    <property type="component" value="Unassembled WGS sequence"/>
</dbReference>
<dbReference type="AlphaFoldDB" id="A0A1R2BRM9"/>
<keyword evidence="3 10" id="KW-0493">Microtubule</keyword>
<dbReference type="InterPro" id="IPR019821">
    <property type="entry name" value="Kinesin_motor_CS"/>
</dbReference>
<feature type="coiled-coil region" evidence="11">
    <location>
        <begin position="349"/>
        <end position="404"/>
    </location>
</feature>
<dbReference type="GO" id="GO:0008017">
    <property type="term" value="F:microtubule binding"/>
    <property type="evidence" value="ECO:0007669"/>
    <property type="project" value="InterPro"/>
</dbReference>
<evidence type="ECO:0000313" key="14">
    <source>
        <dbReference type="EMBL" id="OMJ79414.1"/>
    </source>
</evidence>
<keyword evidence="2" id="KW-0963">Cytoplasm</keyword>
<evidence type="ECO:0000256" key="4">
    <source>
        <dbReference type="ARBA" id="ARBA00022741"/>
    </source>
</evidence>
<dbReference type="InterPro" id="IPR036961">
    <property type="entry name" value="Kinesin_motor_dom_sf"/>
</dbReference>
<keyword evidence="6 9" id="KW-0505">Motor protein</keyword>
<feature type="compositionally biased region" description="Polar residues" evidence="12">
    <location>
        <begin position="683"/>
        <end position="693"/>
    </location>
</feature>
<dbReference type="Gene3D" id="3.40.850.10">
    <property type="entry name" value="Kinesin motor domain"/>
    <property type="match status" value="1"/>
</dbReference>